<dbReference type="InterPro" id="IPR016171">
    <property type="entry name" value="Vanillyl_alc_oxidase_C-sub2"/>
</dbReference>
<dbReference type="InterPro" id="IPR036318">
    <property type="entry name" value="FAD-bd_PCMH-like_sf"/>
</dbReference>
<dbReference type="PANTHER" id="PTHR43762">
    <property type="entry name" value="L-GULONOLACTONE OXIDASE"/>
    <property type="match status" value="1"/>
</dbReference>
<dbReference type="InterPro" id="IPR016167">
    <property type="entry name" value="FAD-bd_PCMH_sub1"/>
</dbReference>
<dbReference type="AlphaFoldDB" id="A0A1R1EZS5"/>
<evidence type="ECO:0000256" key="2">
    <source>
        <dbReference type="ARBA" id="ARBA00023002"/>
    </source>
</evidence>
<dbReference type="Pfam" id="PF04030">
    <property type="entry name" value="ALO"/>
    <property type="match status" value="1"/>
</dbReference>
<comment type="caution">
    <text evidence="4">The sequence shown here is derived from an EMBL/GenBank/DDBJ whole genome shotgun (WGS) entry which is preliminary data.</text>
</comment>
<keyword evidence="5" id="KW-1185">Reference proteome</keyword>
<keyword evidence="1" id="KW-0285">Flavoprotein</keyword>
<proteinExistence type="predicted"/>
<dbReference type="Proteomes" id="UP000187172">
    <property type="component" value="Unassembled WGS sequence"/>
</dbReference>
<dbReference type="Gene3D" id="3.30.465.10">
    <property type="match status" value="1"/>
</dbReference>
<dbReference type="STRING" id="297318.BK138_01430"/>
<dbReference type="RefSeq" id="WP_076164942.1">
    <property type="nucleotide sequence ID" value="NZ_MRTP01000001.1"/>
</dbReference>
<dbReference type="Pfam" id="PF01565">
    <property type="entry name" value="FAD_binding_4"/>
    <property type="match status" value="1"/>
</dbReference>
<sequence>MGDQLNWAGNYRYSSLELLEPKNLEEVKDLVVNRRSIRVLGSRHSFNGIADTGGSHLSLRKMDRVIDLDREQNIVTVEGGIRYGDLCRYLNDRGCALHNLASLPHISVAGAVATATHGSGVHNASLASSVRAIELIKSDGEVTVLTRGVDPEFDGAVVGLGGLGVVTKLTLDLVPSFQVSQTVYERLPFSALESDIEDILSAAYSVSLFTNWAEPMFNQVWVKRKLGANGEDEAPSHFFGAIPAPEKRHMVSGQSVVNCSEQLGAPGPWYERLPHFRMDFTPSAGNELQSEYFIPRRHALEAIHALGKLRDRIAPLLFISEIRTIASDTFWTSPCYHQDSVGLHFTWKPDWERVRQLLPLIEHELEPFGVRPHWAKLFTMEPERLQARYERLADFRQLLLRYDPTGKFRNSFLDHYIMN</sequence>
<dbReference type="GO" id="GO:0016020">
    <property type="term" value="C:membrane"/>
    <property type="evidence" value="ECO:0007669"/>
    <property type="project" value="InterPro"/>
</dbReference>
<protein>
    <submittedName>
        <fullName evidence="4">FAD-binding protein</fullName>
    </submittedName>
</protein>
<evidence type="ECO:0000259" key="3">
    <source>
        <dbReference type="PROSITE" id="PS51387"/>
    </source>
</evidence>
<feature type="domain" description="FAD-binding PCMH-type" evidence="3">
    <location>
        <begin position="11"/>
        <end position="176"/>
    </location>
</feature>
<dbReference type="InterPro" id="IPR016166">
    <property type="entry name" value="FAD-bd_PCMH"/>
</dbReference>
<gene>
    <name evidence="4" type="ORF">BK138_01430</name>
</gene>
<evidence type="ECO:0000313" key="4">
    <source>
        <dbReference type="EMBL" id="OMF57308.1"/>
    </source>
</evidence>
<dbReference type="InterPro" id="IPR007173">
    <property type="entry name" value="ALO_C"/>
</dbReference>
<keyword evidence="2" id="KW-0560">Oxidoreductase</keyword>
<dbReference type="InterPro" id="IPR016169">
    <property type="entry name" value="FAD-bd_PCMH_sub2"/>
</dbReference>
<dbReference type="PIRSF" id="PIRSF000136">
    <property type="entry name" value="LGO_GLO"/>
    <property type="match status" value="1"/>
</dbReference>
<reference evidence="4 5" key="1">
    <citation type="submission" date="2016-11" db="EMBL/GenBank/DDBJ databases">
        <title>Paenibacillus species isolates.</title>
        <authorList>
            <person name="Beno S.M."/>
        </authorList>
    </citation>
    <scope>NUCLEOTIDE SEQUENCE [LARGE SCALE GENOMIC DNA]</scope>
    <source>
        <strain evidence="4 5">FSL R5-0378</strain>
    </source>
</reference>
<organism evidence="4 5">
    <name type="scientific">Paenibacillus rhizosphaerae</name>
    <dbReference type="NCBI Taxonomy" id="297318"/>
    <lineage>
        <taxon>Bacteria</taxon>
        <taxon>Bacillati</taxon>
        <taxon>Bacillota</taxon>
        <taxon>Bacilli</taxon>
        <taxon>Bacillales</taxon>
        <taxon>Paenibacillaceae</taxon>
        <taxon>Paenibacillus</taxon>
    </lineage>
</organism>
<dbReference type="PANTHER" id="PTHR43762:SF1">
    <property type="entry name" value="D-ARABINONO-1,4-LACTONE OXIDASE"/>
    <property type="match status" value="1"/>
</dbReference>
<dbReference type="GO" id="GO:0071949">
    <property type="term" value="F:FAD binding"/>
    <property type="evidence" value="ECO:0007669"/>
    <property type="project" value="InterPro"/>
</dbReference>
<dbReference type="Gene3D" id="3.30.70.2520">
    <property type="match status" value="1"/>
</dbReference>
<dbReference type="Gene3D" id="3.30.43.10">
    <property type="entry name" value="Uridine Diphospho-n-acetylenolpyruvylglucosamine Reductase, domain 2"/>
    <property type="match status" value="1"/>
</dbReference>
<evidence type="ECO:0000313" key="5">
    <source>
        <dbReference type="Proteomes" id="UP000187172"/>
    </source>
</evidence>
<dbReference type="GO" id="GO:0003885">
    <property type="term" value="F:D-arabinono-1,4-lactone oxidase activity"/>
    <property type="evidence" value="ECO:0007669"/>
    <property type="project" value="InterPro"/>
</dbReference>
<dbReference type="EMBL" id="MRTP01000001">
    <property type="protein sequence ID" value="OMF57308.1"/>
    <property type="molecule type" value="Genomic_DNA"/>
</dbReference>
<dbReference type="PROSITE" id="PS51387">
    <property type="entry name" value="FAD_PCMH"/>
    <property type="match status" value="1"/>
</dbReference>
<dbReference type="Gene3D" id="1.10.45.10">
    <property type="entry name" value="Vanillyl-alcohol Oxidase, Chain A, domain 4"/>
    <property type="match status" value="1"/>
</dbReference>
<dbReference type="InterPro" id="IPR006094">
    <property type="entry name" value="Oxid_FAD_bind_N"/>
</dbReference>
<dbReference type="GO" id="GO:0080049">
    <property type="term" value="F:L-gulono-1,4-lactone dehydrogenase activity"/>
    <property type="evidence" value="ECO:0007669"/>
    <property type="project" value="TreeGrafter"/>
</dbReference>
<accession>A0A1R1EZS5</accession>
<name>A0A1R1EZS5_9BACL</name>
<evidence type="ECO:0000256" key="1">
    <source>
        <dbReference type="ARBA" id="ARBA00022630"/>
    </source>
</evidence>
<dbReference type="InterPro" id="IPR010031">
    <property type="entry name" value="FAD_lactone_oxidase-like"/>
</dbReference>
<dbReference type="Gene3D" id="3.30.70.2530">
    <property type="match status" value="1"/>
</dbReference>
<dbReference type="SUPFAM" id="SSF56176">
    <property type="entry name" value="FAD-binding/transporter-associated domain-like"/>
    <property type="match status" value="1"/>
</dbReference>